<dbReference type="AlphaFoldDB" id="A0A1G6I9S3"/>
<dbReference type="SUPFAM" id="SSF69322">
    <property type="entry name" value="Tricorn protease domain 2"/>
    <property type="match status" value="1"/>
</dbReference>
<accession>A0A1G6I9S3</accession>
<proteinExistence type="predicted"/>
<dbReference type="STRING" id="1045774.SAMN05421872_101110"/>
<reference evidence="1 2" key="1">
    <citation type="submission" date="2016-10" db="EMBL/GenBank/DDBJ databases">
        <authorList>
            <person name="de Groot N.N."/>
        </authorList>
    </citation>
    <scope>NUCLEOTIDE SEQUENCE [LARGE SCALE GENOMIC DNA]</scope>
    <source>
        <strain evidence="1 2">CGMCC 4.6858</strain>
    </source>
</reference>
<protein>
    <submittedName>
        <fullName evidence="1">Uncharacterized protein</fullName>
    </submittedName>
</protein>
<dbReference type="EMBL" id="FMZM01000001">
    <property type="protein sequence ID" value="SDC03299.1"/>
    <property type="molecule type" value="Genomic_DNA"/>
</dbReference>
<sequence length="357" mass="36591">MNQVRTTLSAVRDAVDVPAPDRVALQARVRAARRRRTTGRTAVALVAAVAVTAAAAGVGRLLPEADRAPVASGSPLEVDDPSRVVGFVVQGRLVVGGPAGFTVTGIPARNVLGVLGGRVLLSDGAGDLVAVPVDQDGVPGKAERLGTGLRDYLDPAGGRIITQQEDDTYRAWSPETRTWTDLDVDPADGGSAAAFDGDHRVDSGPDGYLLTGTGGPVRSLPTGGGIIDEDLVAGVLALETSHGARFFDASTGELLSRIRGAGYSGRLAPDGTSYARTAPDGVTLVDPRDGRLSPVATEVDGSATGIAWTGPDTFVVAARGDQTATGTGTGTLQECDAVERTCRLLYQDPSGTLKLTS</sequence>
<keyword evidence="2" id="KW-1185">Reference proteome</keyword>
<gene>
    <name evidence="1" type="ORF">SAMN05421872_101110</name>
</gene>
<evidence type="ECO:0000313" key="1">
    <source>
        <dbReference type="EMBL" id="SDC03299.1"/>
    </source>
</evidence>
<dbReference type="RefSeq" id="WP_090849694.1">
    <property type="nucleotide sequence ID" value="NZ_FMZM01000001.1"/>
</dbReference>
<organism evidence="1 2">
    <name type="scientific">Nocardioides lianchengensis</name>
    <dbReference type="NCBI Taxonomy" id="1045774"/>
    <lineage>
        <taxon>Bacteria</taxon>
        <taxon>Bacillati</taxon>
        <taxon>Actinomycetota</taxon>
        <taxon>Actinomycetes</taxon>
        <taxon>Propionibacteriales</taxon>
        <taxon>Nocardioidaceae</taxon>
        <taxon>Nocardioides</taxon>
    </lineage>
</organism>
<name>A0A1G6I9S3_9ACTN</name>
<dbReference type="Proteomes" id="UP000199034">
    <property type="component" value="Unassembled WGS sequence"/>
</dbReference>
<evidence type="ECO:0000313" key="2">
    <source>
        <dbReference type="Proteomes" id="UP000199034"/>
    </source>
</evidence>